<evidence type="ECO:0000313" key="3">
    <source>
        <dbReference type="Proteomes" id="UP000053176"/>
    </source>
</evidence>
<evidence type="ECO:0000259" key="1">
    <source>
        <dbReference type="Pfam" id="PF24698"/>
    </source>
</evidence>
<feature type="domain" description="DUF7662" evidence="1">
    <location>
        <begin position="4"/>
        <end position="78"/>
    </location>
</feature>
<evidence type="ECO:0000313" key="2">
    <source>
        <dbReference type="EMBL" id="KUM28910.1"/>
    </source>
</evidence>
<dbReference type="Pfam" id="PF24698">
    <property type="entry name" value="DUF7662"/>
    <property type="match status" value="1"/>
</dbReference>
<gene>
    <name evidence="2" type="ORF">AU467_01220</name>
</gene>
<proteinExistence type="predicted"/>
<organism evidence="2 3">
    <name type="scientific">Rhizobium loti</name>
    <name type="common">Mesorhizobium loti</name>
    <dbReference type="NCBI Taxonomy" id="381"/>
    <lineage>
        <taxon>Bacteria</taxon>
        <taxon>Pseudomonadati</taxon>
        <taxon>Pseudomonadota</taxon>
        <taxon>Alphaproteobacteria</taxon>
        <taxon>Hyphomicrobiales</taxon>
        <taxon>Phyllobacteriaceae</taxon>
        <taxon>Mesorhizobium</taxon>
    </lineage>
</organism>
<name>A0A117N526_RHILI</name>
<sequence>MGKYSPLRSYLMAQTGERVPMSFSDIEKLLGEKLPASKQYPAWWSNNPSNNPMTKEWLAAGFQTESVNIAGENLVFRRAQAGSGSSKGFGESAQAEISGTSSRHPIFGCMKGTLTIMPDVDLTEPADPDWGKVYED</sequence>
<dbReference type="Proteomes" id="UP000053176">
    <property type="component" value="Unassembled WGS sequence"/>
</dbReference>
<dbReference type="InterPro" id="IPR056079">
    <property type="entry name" value="DUF7662"/>
</dbReference>
<reference evidence="2 3" key="1">
    <citation type="submission" date="2015-12" db="EMBL/GenBank/DDBJ databases">
        <title>Draft genome sequence of Mesorhizobium sp. UFLA 01-765, a multitolerant efficient symbiont and plant-growth promoting strain isolated from Zn-mining soil using Leucaena leucocephala as a trap plant.</title>
        <authorList>
            <person name="Rangel W.M."/>
            <person name="Thijs S."/>
            <person name="Longatti S.M."/>
            <person name="Moreira F.M."/>
            <person name="Weyens N."/>
            <person name="Vangronsveld J."/>
            <person name="Van Hamme J.D."/>
            <person name="Bottos E.M."/>
            <person name="Rineau F."/>
        </authorList>
    </citation>
    <scope>NUCLEOTIDE SEQUENCE [LARGE SCALE GENOMIC DNA]</scope>
    <source>
        <strain evidence="2 3">UFLA 01-765</strain>
    </source>
</reference>
<dbReference type="OrthoDB" id="3480230at2"/>
<comment type="caution">
    <text evidence="2">The sequence shown here is derived from an EMBL/GenBank/DDBJ whole genome shotgun (WGS) entry which is preliminary data.</text>
</comment>
<dbReference type="EMBL" id="LPWA01000001">
    <property type="protein sequence ID" value="KUM28910.1"/>
    <property type="molecule type" value="Genomic_DNA"/>
</dbReference>
<accession>A0A117N526</accession>
<dbReference type="AlphaFoldDB" id="A0A117N526"/>
<protein>
    <recommendedName>
        <fullName evidence="1">DUF7662 domain-containing protein</fullName>
    </recommendedName>
</protein>